<dbReference type="Gene3D" id="1.10.1280.10">
    <property type="entry name" value="Di-copper center containing domain from catechol oxidase"/>
    <property type="match status" value="1"/>
</dbReference>
<dbReference type="Pfam" id="PF00264">
    <property type="entry name" value="Tyrosinase"/>
    <property type="match status" value="1"/>
</dbReference>
<keyword evidence="6" id="KW-1185">Reference proteome</keyword>
<dbReference type="InterPro" id="IPR002227">
    <property type="entry name" value="Tyrosinase_Cu-bd"/>
</dbReference>
<dbReference type="PANTHER" id="PTHR11474:SF126">
    <property type="entry name" value="TYROSINASE-LIKE PROTEIN TYR-1-RELATED"/>
    <property type="match status" value="1"/>
</dbReference>
<evidence type="ECO:0000259" key="4">
    <source>
        <dbReference type="PROSITE" id="PS00497"/>
    </source>
</evidence>
<gene>
    <name evidence="5" type="ORF">D9758_012685</name>
</gene>
<dbReference type="PRINTS" id="PR00092">
    <property type="entry name" value="TYROSINASE"/>
</dbReference>
<keyword evidence="1" id="KW-0479">Metal-binding</keyword>
<dbReference type="PROSITE" id="PS00497">
    <property type="entry name" value="TYROSINASE_1"/>
    <property type="match status" value="1"/>
</dbReference>
<evidence type="ECO:0000313" key="5">
    <source>
        <dbReference type="EMBL" id="KAF5349057.1"/>
    </source>
</evidence>
<dbReference type="OrthoDB" id="6132182at2759"/>
<name>A0A8H5CYR8_9AGAR</name>
<feature type="signal peptide" evidence="3">
    <location>
        <begin position="1"/>
        <end position="18"/>
    </location>
</feature>
<dbReference type="GO" id="GO:0046872">
    <property type="term" value="F:metal ion binding"/>
    <property type="evidence" value="ECO:0007669"/>
    <property type="project" value="UniProtKB-KW"/>
</dbReference>
<evidence type="ECO:0000256" key="3">
    <source>
        <dbReference type="SAM" id="SignalP"/>
    </source>
</evidence>
<dbReference type="InterPro" id="IPR050316">
    <property type="entry name" value="Tyrosinase/Hemocyanin"/>
</dbReference>
<dbReference type="AlphaFoldDB" id="A0A8H5CYR8"/>
<dbReference type="GO" id="GO:0016491">
    <property type="term" value="F:oxidoreductase activity"/>
    <property type="evidence" value="ECO:0007669"/>
    <property type="project" value="InterPro"/>
</dbReference>
<keyword evidence="3" id="KW-0732">Signal</keyword>
<proteinExistence type="predicted"/>
<dbReference type="PANTHER" id="PTHR11474">
    <property type="entry name" value="TYROSINASE FAMILY MEMBER"/>
    <property type="match status" value="1"/>
</dbReference>
<organism evidence="5 6">
    <name type="scientific">Tetrapyrgos nigripes</name>
    <dbReference type="NCBI Taxonomy" id="182062"/>
    <lineage>
        <taxon>Eukaryota</taxon>
        <taxon>Fungi</taxon>
        <taxon>Dikarya</taxon>
        <taxon>Basidiomycota</taxon>
        <taxon>Agaricomycotina</taxon>
        <taxon>Agaricomycetes</taxon>
        <taxon>Agaricomycetidae</taxon>
        <taxon>Agaricales</taxon>
        <taxon>Marasmiineae</taxon>
        <taxon>Marasmiaceae</taxon>
        <taxon>Tetrapyrgos</taxon>
    </lineage>
</organism>
<feature type="chain" id="PRO_5034741963" description="Tyrosinase copper-binding domain-containing protein" evidence="3">
    <location>
        <begin position="19"/>
        <end position="339"/>
    </location>
</feature>
<accession>A0A8H5CYR8</accession>
<evidence type="ECO:0000313" key="6">
    <source>
        <dbReference type="Proteomes" id="UP000559256"/>
    </source>
</evidence>
<reference evidence="5 6" key="1">
    <citation type="journal article" date="2020" name="ISME J.">
        <title>Uncovering the hidden diversity of litter-decomposition mechanisms in mushroom-forming fungi.</title>
        <authorList>
            <person name="Floudas D."/>
            <person name="Bentzer J."/>
            <person name="Ahren D."/>
            <person name="Johansson T."/>
            <person name="Persson P."/>
            <person name="Tunlid A."/>
        </authorList>
    </citation>
    <scope>NUCLEOTIDE SEQUENCE [LARGE SCALE GENOMIC DNA]</scope>
    <source>
        <strain evidence="5 6">CBS 291.85</strain>
    </source>
</reference>
<sequence>MKPLSLLVTLSAVTLAYSQQCTQPRQRQEWRTLNDDQKHAYLDAVVCLQNLTSNGYHDGAKSRFDDFVATHQTLTDEVHKVVRSHEQGQFLAWHRYFMKVWEDALRSECGWRGSLPYWNWSIDVDIGEFDKSPVFDPNTGFGGNGADQAQKTAGPFNNLTSLPDWDPQAQTGGGCVRDGPFAHYTLNIGPGTLKREHCLTRAFNPSAFSGITGQHVNNTLAQYPFELFRLKLEGDRHTPGWDTHDGGHLAVGGDMSNVYSSPNDALFYAHHAMLDSIWTQWQNVNSTDRMYQISGPSSVDDDAKQVTLDFVLPMTGLGDDAPVRNVMDIKGGFLCYIYV</sequence>
<feature type="domain" description="Tyrosinase copper-binding" evidence="4">
    <location>
        <begin position="85"/>
        <end position="102"/>
    </location>
</feature>
<evidence type="ECO:0000256" key="1">
    <source>
        <dbReference type="ARBA" id="ARBA00022723"/>
    </source>
</evidence>
<dbReference type="SUPFAM" id="SSF48056">
    <property type="entry name" value="Di-copper centre-containing domain"/>
    <property type="match status" value="1"/>
</dbReference>
<protein>
    <recommendedName>
        <fullName evidence="4">Tyrosinase copper-binding domain-containing protein</fullName>
    </recommendedName>
</protein>
<comment type="caution">
    <text evidence="5">The sequence shown here is derived from an EMBL/GenBank/DDBJ whole genome shotgun (WGS) entry which is preliminary data.</text>
</comment>
<dbReference type="InterPro" id="IPR008922">
    <property type="entry name" value="Di-copper_centre_dom_sf"/>
</dbReference>
<keyword evidence="2" id="KW-0186">Copper</keyword>
<evidence type="ECO:0000256" key="2">
    <source>
        <dbReference type="ARBA" id="ARBA00023008"/>
    </source>
</evidence>
<dbReference type="Proteomes" id="UP000559256">
    <property type="component" value="Unassembled WGS sequence"/>
</dbReference>
<dbReference type="EMBL" id="JAACJM010000083">
    <property type="protein sequence ID" value="KAF5349057.1"/>
    <property type="molecule type" value="Genomic_DNA"/>
</dbReference>